<gene>
    <name evidence="7" type="ordered locus">Tlie_1195</name>
</gene>
<accession>G7V5L6</accession>
<dbReference type="InterPro" id="IPR023404">
    <property type="entry name" value="rSAM_horseshoe"/>
</dbReference>
<dbReference type="InterPro" id="IPR036724">
    <property type="entry name" value="Cobalamin-bd_sf"/>
</dbReference>
<feature type="domain" description="Radical SAM core" evidence="6">
    <location>
        <begin position="182"/>
        <end position="412"/>
    </location>
</feature>
<reference evidence="7 8" key="2">
    <citation type="journal article" date="2012" name="Stand. Genomic Sci.">
        <title>Genome sequence of the moderately thermophilic, amino-acid-degrading and sulfur-reducing bacterium Thermovirga lienii type strain (Cas60314(T)).</title>
        <authorList>
            <person name="Goker M."/>
            <person name="Saunders E."/>
            <person name="Lapidus A."/>
            <person name="Nolan M."/>
            <person name="Lucas S."/>
            <person name="Hammon N."/>
            <person name="Deshpande S."/>
            <person name="Cheng J.F."/>
            <person name="Han C."/>
            <person name="Tapia R."/>
            <person name="Goodwin L.A."/>
            <person name="Pitluck S."/>
            <person name="Liolios K."/>
            <person name="Mavromatis K."/>
            <person name="Pagani I."/>
            <person name="Ivanova N."/>
            <person name="Mikhailova N."/>
            <person name="Pati A."/>
            <person name="Chen A."/>
            <person name="Palaniappan K."/>
            <person name="Land M."/>
            <person name="Chang Y.J."/>
            <person name="Jeffries C.D."/>
            <person name="Brambilla E.M."/>
            <person name="Rohde M."/>
            <person name="Spring S."/>
            <person name="Detter J.C."/>
            <person name="Woyke T."/>
            <person name="Bristow J."/>
            <person name="Eisen J.A."/>
            <person name="Markowitz V."/>
            <person name="Hugenholtz P."/>
            <person name="Kyrpides N.C."/>
            <person name="Klenk H.P."/>
        </authorList>
    </citation>
    <scope>NUCLEOTIDE SEQUENCE [LARGE SCALE GENOMIC DNA]</scope>
    <source>
        <strain evidence="8">ATCC BAA-1197 / DSM 17291 / Cas60314</strain>
    </source>
</reference>
<dbReference type="SUPFAM" id="SSF102114">
    <property type="entry name" value="Radical SAM enzymes"/>
    <property type="match status" value="1"/>
</dbReference>
<dbReference type="SMART" id="SM00729">
    <property type="entry name" value="Elp3"/>
    <property type="match status" value="1"/>
</dbReference>
<comment type="cofactor">
    <cofactor evidence="1">
        <name>[4Fe-4S] cluster</name>
        <dbReference type="ChEBI" id="CHEBI:49883"/>
    </cofactor>
</comment>
<reference evidence="8" key="1">
    <citation type="submission" date="2011-10" db="EMBL/GenBank/DDBJ databases">
        <title>The complete genome of chromosome of Thermovirga lienii DSM 17291.</title>
        <authorList>
            <consortium name="US DOE Joint Genome Institute (JGI-PGF)"/>
            <person name="Lucas S."/>
            <person name="Copeland A."/>
            <person name="Lapidus A."/>
            <person name="Glavina del Rio T."/>
            <person name="Dalin E."/>
            <person name="Tice H."/>
            <person name="Bruce D."/>
            <person name="Goodwin L."/>
            <person name="Pitluck S."/>
            <person name="Peters L."/>
            <person name="Mikhailova N."/>
            <person name="Saunders E."/>
            <person name="Kyrpides N."/>
            <person name="Mavromatis K."/>
            <person name="Ivanova N."/>
            <person name="Last F.I."/>
            <person name="Brettin T."/>
            <person name="Detter J.C."/>
            <person name="Han C."/>
            <person name="Larimer F."/>
            <person name="Land M."/>
            <person name="Hauser L."/>
            <person name="Markowitz V."/>
            <person name="Cheng J.-F."/>
            <person name="Hugenholtz P."/>
            <person name="Woyke T."/>
            <person name="Wu D."/>
            <person name="Spring S."/>
            <person name="Schroeder M."/>
            <person name="Brambilla E.-M."/>
            <person name="Klenk H.-P."/>
            <person name="Eisen J.A."/>
        </authorList>
    </citation>
    <scope>NUCLEOTIDE SEQUENCE [LARGE SCALE GENOMIC DNA]</scope>
    <source>
        <strain evidence="8">ATCC BAA-1197 / DSM 17291 / Cas60314</strain>
    </source>
</reference>
<dbReference type="InterPro" id="IPR058240">
    <property type="entry name" value="rSAM_sf"/>
</dbReference>
<dbReference type="GO" id="GO:0003824">
    <property type="term" value="F:catalytic activity"/>
    <property type="evidence" value="ECO:0007669"/>
    <property type="project" value="InterPro"/>
</dbReference>
<keyword evidence="2" id="KW-0949">S-adenosyl-L-methionine</keyword>
<keyword evidence="5" id="KW-0411">Iron-sulfur</keyword>
<dbReference type="InterPro" id="IPR007197">
    <property type="entry name" value="rSAM"/>
</dbReference>
<dbReference type="SFLD" id="SFLDS00029">
    <property type="entry name" value="Radical_SAM"/>
    <property type="match status" value="1"/>
</dbReference>
<name>G7V5L6_THELD</name>
<dbReference type="PANTHER" id="PTHR43409">
    <property type="entry name" value="ANAEROBIC MAGNESIUM-PROTOPORPHYRIN IX MONOMETHYL ESTER CYCLASE-RELATED"/>
    <property type="match status" value="1"/>
</dbReference>
<dbReference type="PROSITE" id="PS51918">
    <property type="entry name" value="RADICAL_SAM"/>
    <property type="match status" value="1"/>
</dbReference>
<sequence length="425" mass="48709">MPDYADFLFKLRNKKILGVNPPVRDFAFFDLWAKPLGLLYLLDELRTLGNHVELIDCIFEAKDKPKRFGRYIPRKTLIPKPDVYKAVPRKYYHFGLNEDEFAKRLKETEKPDLVLVTSVMTYWYPGVIWAIKLIKKIFPHTPVLLGGIYPRLCSTHAKLSGADMIQTQPLFLKFEKPAMDLYTNPHYGVTLTSIGCPLRCNYCASSILWPEHRKRNIQKIIKEIQWQLSLGNIEDVAFYDDALLVGKKEHFYPLCDNLISDLPPLRYHTPNGLHVKLIDKTCARYLKKTGFKTIRLSLEGIDENTLRASSYKADEVSFAQAVENLLEAGFTREELETYILIGVPGQTLGDIEKTIAFAHSLGVKVKTAQFSPIPGTPLFEKASDMEPQIRKEPLLHNNTVFCTYVSKLMTPEELQYIKNLAHNSI</sequence>
<organism evidence="7 8">
    <name type="scientific">Thermovirga lienii (strain ATCC BAA-1197 / DSM 17291 / Cas60314)</name>
    <dbReference type="NCBI Taxonomy" id="580340"/>
    <lineage>
        <taxon>Bacteria</taxon>
        <taxon>Thermotogati</taxon>
        <taxon>Synergistota</taxon>
        <taxon>Synergistia</taxon>
        <taxon>Synergistales</taxon>
        <taxon>Thermovirgaceae</taxon>
        <taxon>Thermovirga</taxon>
    </lineage>
</organism>
<dbReference type="KEGG" id="tli:Tlie_1195"/>
<dbReference type="GO" id="GO:0031419">
    <property type="term" value="F:cobalamin binding"/>
    <property type="evidence" value="ECO:0007669"/>
    <property type="project" value="InterPro"/>
</dbReference>
<dbReference type="GO" id="GO:0051536">
    <property type="term" value="F:iron-sulfur cluster binding"/>
    <property type="evidence" value="ECO:0007669"/>
    <property type="project" value="UniProtKB-KW"/>
</dbReference>
<dbReference type="SUPFAM" id="SSF52242">
    <property type="entry name" value="Cobalamin (vitamin B12)-binding domain"/>
    <property type="match status" value="1"/>
</dbReference>
<dbReference type="GO" id="GO:0046872">
    <property type="term" value="F:metal ion binding"/>
    <property type="evidence" value="ECO:0007669"/>
    <property type="project" value="UniProtKB-KW"/>
</dbReference>
<dbReference type="EMBL" id="CP003096">
    <property type="protein sequence ID" value="AER66926.1"/>
    <property type="molecule type" value="Genomic_DNA"/>
</dbReference>
<dbReference type="GO" id="GO:0005829">
    <property type="term" value="C:cytosol"/>
    <property type="evidence" value="ECO:0007669"/>
    <property type="project" value="TreeGrafter"/>
</dbReference>
<dbReference type="Proteomes" id="UP000005868">
    <property type="component" value="Chromosome"/>
</dbReference>
<keyword evidence="4" id="KW-0408">Iron</keyword>
<proteinExistence type="predicted"/>
<dbReference type="Pfam" id="PF04055">
    <property type="entry name" value="Radical_SAM"/>
    <property type="match status" value="1"/>
</dbReference>
<evidence type="ECO:0000256" key="5">
    <source>
        <dbReference type="ARBA" id="ARBA00023014"/>
    </source>
</evidence>
<dbReference type="STRING" id="580340.Tlie_1195"/>
<dbReference type="InterPro" id="IPR051198">
    <property type="entry name" value="BchE-like"/>
</dbReference>
<evidence type="ECO:0000256" key="4">
    <source>
        <dbReference type="ARBA" id="ARBA00023004"/>
    </source>
</evidence>
<evidence type="ECO:0000313" key="8">
    <source>
        <dbReference type="Proteomes" id="UP000005868"/>
    </source>
</evidence>
<evidence type="ECO:0000313" key="7">
    <source>
        <dbReference type="EMBL" id="AER66926.1"/>
    </source>
</evidence>
<evidence type="ECO:0000256" key="3">
    <source>
        <dbReference type="ARBA" id="ARBA00022723"/>
    </source>
</evidence>
<dbReference type="CDD" id="cd01335">
    <property type="entry name" value="Radical_SAM"/>
    <property type="match status" value="1"/>
</dbReference>
<dbReference type="eggNOG" id="COG1032">
    <property type="taxonomic scope" value="Bacteria"/>
</dbReference>
<keyword evidence="3" id="KW-0479">Metal-binding</keyword>
<dbReference type="OrthoDB" id="9801424at2"/>
<keyword evidence="8" id="KW-1185">Reference proteome</keyword>
<dbReference type="HOGENOM" id="CLU_021572_4_3_0"/>
<dbReference type="Gene3D" id="3.80.30.20">
    <property type="entry name" value="tm_1862 like domain"/>
    <property type="match status" value="1"/>
</dbReference>
<dbReference type="PANTHER" id="PTHR43409:SF15">
    <property type="entry name" value="PUTATIVE-RELATED"/>
    <property type="match status" value="1"/>
</dbReference>
<dbReference type="InterPro" id="IPR006638">
    <property type="entry name" value="Elp3/MiaA/NifB-like_rSAM"/>
</dbReference>
<dbReference type="SFLD" id="SFLDG01082">
    <property type="entry name" value="B12-binding_domain_containing"/>
    <property type="match status" value="1"/>
</dbReference>
<evidence type="ECO:0000259" key="6">
    <source>
        <dbReference type="PROSITE" id="PS51918"/>
    </source>
</evidence>
<evidence type="ECO:0000256" key="1">
    <source>
        <dbReference type="ARBA" id="ARBA00001966"/>
    </source>
</evidence>
<protein>
    <submittedName>
        <fullName evidence="7">Radical SAM domain protein</fullName>
    </submittedName>
</protein>
<dbReference type="AlphaFoldDB" id="G7V5L6"/>
<evidence type="ECO:0000256" key="2">
    <source>
        <dbReference type="ARBA" id="ARBA00022691"/>
    </source>
</evidence>